<dbReference type="PANTHER" id="PTHR10683">
    <property type="entry name" value="TRANSALDOLASE"/>
    <property type="match status" value="1"/>
</dbReference>
<dbReference type="AlphaFoldDB" id="A0A6J5YHZ6"/>
<accession>A0A6J5YHZ6</accession>
<keyword evidence="5" id="KW-0963">Cytoplasm</keyword>
<keyword evidence="6" id="KW-0808">Transferase</keyword>
<evidence type="ECO:0000256" key="7">
    <source>
        <dbReference type="ARBA" id="ARBA00023126"/>
    </source>
</evidence>
<dbReference type="InterPro" id="IPR018225">
    <property type="entry name" value="Transaldolase_AS"/>
</dbReference>
<comment type="pathway">
    <text evidence="3">Carbohydrate degradation; pentose phosphate pathway.</text>
</comment>
<dbReference type="PANTHER" id="PTHR10683:SF31">
    <property type="entry name" value="TRANSALDOLASE"/>
    <property type="match status" value="1"/>
</dbReference>
<dbReference type="InterPro" id="IPR001585">
    <property type="entry name" value="TAL/FSA"/>
</dbReference>
<dbReference type="PROSITE" id="PS01054">
    <property type="entry name" value="TRANSALDOLASE_1"/>
    <property type="match status" value="1"/>
</dbReference>
<evidence type="ECO:0000256" key="3">
    <source>
        <dbReference type="ARBA" id="ARBA00004959"/>
    </source>
</evidence>
<comment type="similarity">
    <text evidence="4">Belongs to the transaldolase family. Type 2 subfamily.</text>
</comment>
<dbReference type="NCBIfam" id="TIGR00876">
    <property type="entry name" value="tal_mycobact"/>
    <property type="match status" value="1"/>
</dbReference>
<name>A0A6J5YHZ6_9ZZZZ</name>
<comment type="function">
    <text evidence="1">Transaldolase is important for the balance of metabolites in the pentose-phosphate pathway.</text>
</comment>
<dbReference type="Pfam" id="PF00923">
    <property type="entry name" value="TAL_FSA"/>
    <property type="match status" value="1"/>
</dbReference>
<proteinExistence type="inferred from homology"/>
<dbReference type="PROSITE" id="PS00958">
    <property type="entry name" value="TRANSALDOLASE_2"/>
    <property type="match status" value="1"/>
</dbReference>
<dbReference type="GO" id="GO:0004801">
    <property type="term" value="F:transaldolase activity"/>
    <property type="evidence" value="ECO:0007669"/>
    <property type="project" value="UniProtKB-EC"/>
</dbReference>
<evidence type="ECO:0000256" key="2">
    <source>
        <dbReference type="ARBA" id="ARBA00004496"/>
    </source>
</evidence>
<dbReference type="InterPro" id="IPR004732">
    <property type="entry name" value="Transaldolase_2"/>
</dbReference>
<evidence type="ECO:0000256" key="1">
    <source>
        <dbReference type="ARBA" id="ARBA00003518"/>
    </source>
</evidence>
<dbReference type="Gene3D" id="3.20.20.70">
    <property type="entry name" value="Aldolase class I"/>
    <property type="match status" value="1"/>
</dbReference>
<reference evidence="10" key="1">
    <citation type="submission" date="2020-05" db="EMBL/GenBank/DDBJ databases">
        <authorList>
            <person name="Chiriac C."/>
            <person name="Salcher M."/>
            <person name="Ghai R."/>
            <person name="Kavagutti S V."/>
        </authorList>
    </citation>
    <scope>NUCLEOTIDE SEQUENCE</scope>
</reference>
<dbReference type="InterPro" id="IPR013785">
    <property type="entry name" value="Aldolase_TIM"/>
</dbReference>
<dbReference type="SUPFAM" id="SSF51569">
    <property type="entry name" value="Aldolase"/>
    <property type="match status" value="1"/>
</dbReference>
<evidence type="ECO:0000256" key="6">
    <source>
        <dbReference type="ARBA" id="ARBA00022679"/>
    </source>
</evidence>
<sequence length="363" mass="39535">MSRLTDLHTTYDQSPWLDNVRRDWIHNGEMLAWRERGVRGVTSNPTIFQKAISGGDDYDEQFTSLLAAGKSITECYWEMVVADISDTLSIFRPVFDASAGVDGYVSVEVSPLLARNTEGTIAAARHLDELIDAPNLYIKIPGTAEGLPAIQQVIAEGRSVNVTLLFSLERYRDVMEAYISGLELCDGDLSTVSSVASFFISRVDSEADSRLENLGTPEALALRGRVALANAQLAYEAFLETFSGPRWEALAARGARVQRPLWASTSTKNSEYPDTLYVDMLIGPNTVNTIPDKTLNDFDDHGTLARTLDADFAGAHAVINSLADLGIDLGDITAKLETEGVASFSASFDDLLETLKAKAASLR</sequence>
<dbReference type="PIRSF" id="PIRSF036915">
    <property type="entry name" value="Trnald_Bac_Plnt"/>
    <property type="match status" value="1"/>
</dbReference>
<protein>
    <submittedName>
        <fullName evidence="10">Unannotated protein</fullName>
    </submittedName>
</protein>
<gene>
    <name evidence="10" type="ORF">UFOPK1392_01072</name>
</gene>
<keyword evidence="8" id="KW-0704">Schiff base</keyword>
<dbReference type="GO" id="GO:0005975">
    <property type="term" value="P:carbohydrate metabolic process"/>
    <property type="evidence" value="ECO:0007669"/>
    <property type="project" value="InterPro"/>
</dbReference>
<dbReference type="GO" id="GO:0006098">
    <property type="term" value="P:pentose-phosphate shunt"/>
    <property type="evidence" value="ECO:0007669"/>
    <property type="project" value="UniProtKB-UniPathway"/>
</dbReference>
<comment type="catalytic activity">
    <reaction evidence="9">
        <text>D-sedoheptulose 7-phosphate + D-glyceraldehyde 3-phosphate = D-erythrose 4-phosphate + beta-D-fructose 6-phosphate</text>
        <dbReference type="Rhea" id="RHEA:17053"/>
        <dbReference type="ChEBI" id="CHEBI:16897"/>
        <dbReference type="ChEBI" id="CHEBI:57483"/>
        <dbReference type="ChEBI" id="CHEBI:57634"/>
        <dbReference type="ChEBI" id="CHEBI:59776"/>
        <dbReference type="EC" id="2.2.1.2"/>
    </reaction>
</comment>
<evidence type="ECO:0000313" key="10">
    <source>
        <dbReference type="EMBL" id="CAB4323319.1"/>
    </source>
</evidence>
<evidence type="ECO:0000256" key="8">
    <source>
        <dbReference type="ARBA" id="ARBA00023270"/>
    </source>
</evidence>
<dbReference type="EMBL" id="CAEMXZ010000037">
    <property type="protein sequence ID" value="CAB4323319.1"/>
    <property type="molecule type" value="Genomic_DNA"/>
</dbReference>
<dbReference type="NCBIfam" id="NF002881">
    <property type="entry name" value="PRK03343.1"/>
    <property type="match status" value="1"/>
</dbReference>
<evidence type="ECO:0000256" key="5">
    <source>
        <dbReference type="ARBA" id="ARBA00022490"/>
    </source>
</evidence>
<evidence type="ECO:0000256" key="4">
    <source>
        <dbReference type="ARBA" id="ARBA00008426"/>
    </source>
</evidence>
<organism evidence="10">
    <name type="scientific">freshwater metagenome</name>
    <dbReference type="NCBI Taxonomy" id="449393"/>
    <lineage>
        <taxon>unclassified sequences</taxon>
        <taxon>metagenomes</taxon>
        <taxon>ecological metagenomes</taxon>
    </lineage>
</organism>
<dbReference type="HAMAP" id="MF_00493">
    <property type="entry name" value="Transaldolase_2"/>
    <property type="match status" value="1"/>
</dbReference>
<evidence type="ECO:0000256" key="9">
    <source>
        <dbReference type="ARBA" id="ARBA00048810"/>
    </source>
</evidence>
<dbReference type="UniPathway" id="UPA00115"/>
<dbReference type="GO" id="GO:0005737">
    <property type="term" value="C:cytoplasm"/>
    <property type="evidence" value="ECO:0007669"/>
    <property type="project" value="UniProtKB-SubCell"/>
</dbReference>
<dbReference type="CDD" id="cd00955">
    <property type="entry name" value="Transaldolase_like"/>
    <property type="match status" value="1"/>
</dbReference>
<comment type="subcellular location">
    <subcellularLocation>
        <location evidence="2">Cytoplasm</location>
    </subcellularLocation>
</comment>
<keyword evidence="7" id="KW-0570">Pentose shunt</keyword>